<keyword evidence="3" id="KW-0804">Transcription</keyword>
<gene>
    <name evidence="6" type="ORF">DILT_LOCUS12920</name>
</gene>
<dbReference type="SMART" id="SM00353">
    <property type="entry name" value="HLH"/>
    <property type="match status" value="1"/>
</dbReference>
<evidence type="ECO:0000313" key="7">
    <source>
        <dbReference type="Proteomes" id="UP000281553"/>
    </source>
</evidence>
<sequence length="93" mass="10831">MLQMRKPAMEKRRRERINVALEELKRLVAEPFLKENAQKLEKADILDLTVKFVLDCITRAKKLSNQPPTSTWTQQAHWISFMAGYSACEAVLR</sequence>
<reference evidence="6 7" key="1">
    <citation type="submission" date="2018-11" db="EMBL/GenBank/DDBJ databases">
        <authorList>
            <consortium name="Pathogen Informatics"/>
        </authorList>
    </citation>
    <scope>NUCLEOTIDE SEQUENCE [LARGE SCALE GENOMIC DNA]</scope>
</reference>
<name>A0A3P7M0L3_DIBLA</name>
<evidence type="ECO:0000256" key="4">
    <source>
        <dbReference type="ARBA" id="ARBA00023242"/>
    </source>
</evidence>
<dbReference type="SUPFAM" id="SSF47459">
    <property type="entry name" value="HLH, helix-loop-helix DNA-binding domain"/>
    <property type="match status" value="1"/>
</dbReference>
<dbReference type="GO" id="GO:0005634">
    <property type="term" value="C:nucleus"/>
    <property type="evidence" value="ECO:0007669"/>
    <property type="project" value="UniProtKB-SubCell"/>
</dbReference>
<protein>
    <recommendedName>
        <fullName evidence="5">BHLH domain-containing protein</fullName>
    </recommendedName>
</protein>
<keyword evidence="2" id="KW-0805">Transcription regulation</keyword>
<evidence type="ECO:0000256" key="1">
    <source>
        <dbReference type="ARBA" id="ARBA00004123"/>
    </source>
</evidence>
<dbReference type="PROSITE" id="PS50888">
    <property type="entry name" value="BHLH"/>
    <property type="match status" value="1"/>
</dbReference>
<feature type="non-terminal residue" evidence="6">
    <location>
        <position position="93"/>
    </location>
</feature>
<dbReference type="CDD" id="cd11410">
    <property type="entry name" value="bHLH_O_HES"/>
    <property type="match status" value="1"/>
</dbReference>
<dbReference type="OrthoDB" id="6371181at2759"/>
<evidence type="ECO:0000256" key="3">
    <source>
        <dbReference type="ARBA" id="ARBA00023163"/>
    </source>
</evidence>
<dbReference type="PANTHER" id="PTHR10985">
    <property type="entry name" value="BASIC HELIX-LOOP-HELIX TRANSCRIPTION FACTOR, HES-RELATED"/>
    <property type="match status" value="1"/>
</dbReference>
<evidence type="ECO:0000313" key="6">
    <source>
        <dbReference type="EMBL" id="VDN17417.1"/>
    </source>
</evidence>
<dbReference type="Pfam" id="PF00010">
    <property type="entry name" value="HLH"/>
    <property type="match status" value="1"/>
</dbReference>
<dbReference type="AlphaFoldDB" id="A0A3P7M0L3"/>
<dbReference type="GO" id="GO:0046983">
    <property type="term" value="F:protein dimerization activity"/>
    <property type="evidence" value="ECO:0007669"/>
    <property type="project" value="InterPro"/>
</dbReference>
<organism evidence="6 7">
    <name type="scientific">Dibothriocephalus latus</name>
    <name type="common">Fish tapeworm</name>
    <name type="synonym">Diphyllobothrium latum</name>
    <dbReference type="NCBI Taxonomy" id="60516"/>
    <lineage>
        <taxon>Eukaryota</taxon>
        <taxon>Metazoa</taxon>
        <taxon>Spiralia</taxon>
        <taxon>Lophotrochozoa</taxon>
        <taxon>Platyhelminthes</taxon>
        <taxon>Cestoda</taxon>
        <taxon>Eucestoda</taxon>
        <taxon>Diphyllobothriidea</taxon>
        <taxon>Diphyllobothriidae</taxon>
        <taxon>Dibothriocephalus</taxon>
    </lineage>
</organism>
<comment type="subcellular location">
    <subcellularLocation>
        <location evidence="1">Nucleus</location>
    </subcellularLocation>
</comment>
<evidence type="ECO:0000259" key="5">
    <source>
        <dbReference type="PROSITE" id="PS50888"/>
    </source>
</evidence>
<keyword evidence="7" id="KW-1185">Reference proteome</keyword>
<dbReference type="Gene3D" id="4.10.280.10">
    <property type="entry name" value="Helix-loop-helix DNA-binding domain"/>
    <property type="match status" value="1"/>
</dbReference>
<proteinExistence type="predicted"/>
<dbReference type="InterPro" id="IPR011598">
    <property type="entry name" value="bHLH_dom"/>
</dbReference>
<keyword evidence="4" id="KW-0539">Nucleus</keyword>
<dbReference type="InterPro" id="IPR050370">
    <property type="entry name" value="HES_HEY"/>
</dbReference>
<dbReference type="Proteomes" id="UP000281553">
    <property type="component" value="Unassembled WGS sequence"/>
</dbReference>
<feature type="domain" description="BHLH" evidence="5">
    <location>
        <begin position="1"/>
        <end position="56"/>
    </location>
</feature>
<evidence type="ECO:0000256" key="2">
    <source>
        <dbReference type="ARBA" id="ARBA00023015"/>
    </source>
</evidence>
<dbReference type="InterPro" id="IPR036638">
    <property type="entry name" value="HLH_DNA-bd_sf"/>
</dbReference>
<accession>A0A3P7M0L3</accession>
<dbReference type="EMBL" id="UYRU01068168">
    <property type="protein sequence ID" value="VDN17417.1"/>
    <property type="molecule type" value="Genomic_DNA"/>
</dbReference>